<name>A0A1F5G7S4_9BACT</name>
<evidence type="ECO:0000256" key="3">
    <source>
        <dbReference type="ARBA" id="ARBA00022741"/>
    </source>
</evidence>
<evidence type="ECO:0000256" key="2">
    <source>
        <dbReference type="ARBA" id="ARBA00022490"/>
    </source>
</evidence>
<dbReference type="NCBIfam" id="TIGR00904">
    <property type="entry name" value="mreB"/>
    <property type="match status" value="1"/>
</dbReference>
<evidence type="ECO:0000256" key="6">
    <source>
        <dbReference type="ARBA" id="ARBA00023458"/>
    </source>
</evidence>
<keyword evidence="4 7" id="KW-0067">ATP-binding</keyword>
<dbReference type="PROSITE" id="PS00297">
    <property type="entry name" value="HSP70_1"/>
    <property type="match status" value="1"/>
</dbReference>
<sequence>MKFPLFSSKRLGIDLGTSNSLVWSSGEGVVLSEPSVVAVDSISGKVVAVGSQAYELLGRTGPPSRAGEVGTNLVAQKPLREGVVADFLVCEAMLKYFMDRVLGSSRIVRPEVMVCVPAGITQVERRAVLEAALSAGAKTAYLIEQPLAAALGAKLPIDAPFGSMIVDIGGGSTGSAVVSVGGIVVSSTAKVGGAKLDEAIATYMRRTHNLIIGERMAEDIKIKIGSAVAPTAKVVMEARGRDAISGLPKTVSVSSSEISEAMGSVISAIIACVKSTLEQTPPELASDIIDRGIVMTGGTALLKGLDRMVASQTNVPAHVAEDAMQCVVYGCGIALENIETWKRVVATR</sequence>
<dbReference type="InterPro" id="IPR018181">
    <property type="entry name" value="Heat_shock_70_CS"/>
</dbReference>
<reference evidence="8 9" key="1">
    <citation type="journal article" date="2016" name="Nat. Commun.">
        <title>Thousands of microbial genomes shed light on interconnected biogeochemical processes in an aquifer system.</title>
        <authorList>
            <person name="Anantharaman K."/>
            <person name="Brown C.T."/>
            <person name="Hug L.A."/>
            <person name="Sharon I."/>
            <person name="Castelle C.J."/>
            <person name="Probst A.J."/>
            <person name="Thomas B.C."/>
            <person name="Singh A."/>
            <person name="Wilkins M.J."/>
            <person name="Karaoz U."/>
            <person name="Brodie E.L."/>
            <person name="Williams K.H."/>
            <person name="Hubbard S.S."/>
            <person name="Banfield J.F."/>
        </authorList>
    </citation>
    <scope>NUCLEOTIDE SEQUENCE [LARGE SCALE GENOMIC DNA]</scope>
</reference>
<feature type="binding site" evidence="7">
    <location>
        <begin position="218"/>
        <end position="221"/>
    </location>
    <ligand>
        <name>ATP</name>
        <dbReference type="ChEBI" id="CHEBI:30616"/>
    </ligand>
</feature>
<dbReference type="InterPro" id="IPR004753">
    <property type="entry name" value="MreB"/>
</dbReference>
<evidence type="ECO:0000313" key="9">
    <source>
        <dbReference type="Proteomes" id="UP000179102"/>
    </source>
</evidence>
<accession>A0A1F5G7S4</accession>
<comment type="function">
    <text evidence="7">Forms membrane-associated dynamic filaments that are essential for cell shape determination. Acts by regulating cell wall synthesis and cell elongation, and thus cell shape. A feedback loop between cell geometry and MreB localization may maintain elongated cell shape by targeting cell wall growth to regions of negative cell wall curvature.</text>
</comment>
<dbReference type="Proteomes" id="UP000179102">
    <property type="component" value="Unassembled WGS sequence"/>
</dbReference>
<dbReference type="GO" id="GO:0005524">
    <property type="term" value="F:ATP binding"/>
    <property type="evidence" value="ECO:0007669"/>
    <property type="project" value="UniProtKB-KW"/>
</dbReference>
<evidence type="ECO:0000256" key="1">
    <source>
        <dbReference type="ARBA" id="ARBA00007381"/>
    </source>
</evidence>
<proteinExistence type="inferred from homology"/>
<evidence type="ECO:0000256" key="7">
    <source>
        <dbReference type="HAMAP-Rule" id="MF_02207"/>
    </source>
</evidence>
<keyword evidence="5 7" id="KW-0133">Cell shape</keyword>
<comment type="subunit">
    <text evidence="7">Forms polymers.</text>
</comment>
<dbReference type="AlphaFoldDB" id="A0A1F5G7S4"/>
<dbReference type="SUPFAM" id="SSF53067">
    <property type="entry name" value="Actin-like ATPase domain"/>
    <property type="match status" value="2"/>
</dbReference>
<dbReference type="GO" id="GO:0008360">
    <property type="term" value="P:regulation of cell shape"/>
    <property type="evidence" value="ECO:0007669"/>
    <property type="project" value="UniProtKB-UniRule"/>
</dbReference>
<dbReference type="NCBIfam" id="NF010539">
    <property type="entry name" value="PRK13927.1"/>
    <property type="match status" value="1"/>
</dbReference>
<keyword evidence="3 7" id="KW-0547">Nucleotide-binding</keyword>
<comment type="similarity">
    <text evidence="1">Belongs to the heat shock protein 70 family.</text>
</comment>
<feature type="binding site" evidence="7">
    <location>
        <begin position="170"/>
        <end position="172"/>
    </location>
    <ligand>
        <name>ATP</name>
        <dbReference type="ChEBI" id="CHEBI:30616"/>
    </ligand>
</feature>
<evidence type="ECO:0000313" key="8">
    <source>
        <dbReference type="EMBL" id="OGD87922.1"/>
    </source>
</evidence>
<dbReference type="GO" id="GO:0000902">
    <property type="term" value="P:cell morphogenesis"/>
    <property type="evidence" value="ECO:0007669"/>
    <property type="project" value="InterPro"/>
</dbReference>
<dbReference type="EMBL" id="MFAZ01000007">
    <property type="protein sequence ID" value="OGD87922.1"/>
    <property type="molecule type" value="Genomic_DNA"/>
</dbReference>
<gene>
    <name evidence="7" type="primary">mreB</name>
    <name evidence="8" type="ORF">A2870_04030</name>
</gene>
<evidence type="ECO:0000256" key="5">
    <source>
        <dbReference type="ARBA" id="ARBA00022960"/>
    </source>
</evidence>
<comment type="caution">
    <text evidence="8">The sequence shown here is derived from an EMBL/GenBank/DDBJ whole genome shotgun (WGS) entry which is preliminary data.</text>
</comment>
<dbReference type="CDD" id="cd10225">
    <property type="entry name" value="ASKHA_NBD_MreB-like"/>
    <property type="match status" value="1"/>
</dbReference>
<comment type="caution">
    <text evidence="7">Lacks conserved residue(s) required for the propagation of feature annotation.</text>
</comment>
<dbReference type="InterPro" id="IPR043129">
    <property type="entry name" value="ATPase_NBD"/>
</dbReference>
<keyword evidence="2 7" id="KW-0963">Cytoplasm</keyword>
<comment type="subcellular location">
    <subcellularLocation>
        <location evidence="7">Cytoplasm</location>
    </subcellularLocation>
    <text evidence="7">Membrane-associated.</text>
</comment>
<dbReference type="GO" id="GO:0005737">
    <property type="term" value="C:cytoplasm"/>
    <property type="evidence" value="ECO:0007669"/>
    <property type="project" value="UniProtKB-SubCell"/>
</dbReference>
<dbReference type="PRINTS" id="PR01652">
    <property type="entry name" value="SHAPEPROTEIN"/>
</dbReference>
<dbReference type="InterPro" id="IPR056546">
    <property type="entry name" value="MreB_MamK-like"/>
</dbReference>
<dbReference type="Gene3D" id="3.30.420.40">
    <property type="match status" value="2"/>
</dbReference>
<organism evidence="8 9">
    <name type="scientific">Candidatus Curtissbacteria bacterium RIFCSPHIGHO2_01_FULL_41_11</name>
    <dbReference type="NCBI Taxonomy" id="1797711"/>
    <lineage>
        <taxon>Bacteria</taxon>
        <taxon>Candidatus Curtissiibacteriota</taxon>
    </lineage>
</organism>
<dbReference type="HAMAP" id="MF_02207">
    <property type="entry name" value="MreB"/>
    <property type="match status" value="1"/>
</dbReference>
<dbReference type="PANTHER" id="PTHR42749:SF1">
    <property type="entry name" value="CELL SHAPE-DETERMINING PROTEIN MREB"/>
    <property type="match status" value="1"/>
</dbReference>
<dbReference type="Pfam" id="PF06723">
    <property type="entry name" value="MreB_Mbl"/>
    <property type="match status" value="1"/>
</dbReference>
<comment type="similarity">
    <text evidence="6 7">Belongs to the FtsA/MreB family.</text>
</comment>
<dbReference type="STRING" id="1797711.A2870_04030"/>
<evidence type="ECO:0000256" key="4">
    <source>
        <dbReference type="ARBA" id="ARBA00022840"/>
    </source>
</evidence>
<dbReference type="PANTHER" id="PTHR42749">
    <property type="entry name" value="CELL SHAPE-DETERMINING PROTEIN MREB"/>
    <property type="match status" value="1"/>
</dbReference>
<protein>
    <recommendedName>
        <fullName evidence="7">Cell shape-determining protein MreB</fullName>
    </recommendedName>
</protein>